<keyword evidence="2" id="KW-0677">Repeat</keyword>
<dbReference type="PANTHER" id="PTHR20875:SF2">
    <property type="entry name" value="EF-HAND CALCIUM-BINDING DOMAIN-CONTAINING PROTEIN 6"/>
    <property type="match status" value="1"/>
</dbReference>
<reference evidence="5" key="1">
    <citation type="submission" date="2014-12" db="EMBL/GenBank/DDBJ databases">
        <title>Insight into the proteome of Arion vulgaris.</title>
        <authorList>
            <person name="Aradska J."/>
            <person name="Bulat T."/>
            <person name="Smidak R."/>
            <person name="Sarate P."/>
            <person name="Gangsoo J."/>
            <person name="Sialana F."/>
            <person name="Bilban M."/>
            <person name="Lubec G."/>
        </authorList>
    </citation>
    <scope>NUCLEOTIDE SEQUENCE</scope>
    <source>
        <tissue evidence="5">Skin</tissue>
    </source>
</reference>
<dbReference type="InterPro" id="IPR011992">
    <property type="entry name" value="EF-hand-dom_pair"/>
</dbReference>
<feature type="non-terminal residue" evidence="5">
    <location>
        <position position="754"/>
    </location>
</feature>
<keyword evidence="1" id="KW-0597">Phosphoprotein</keyword>
<evidence type="ECO:0000256" key="2">
    <source>
        <dbReference type="ARBA" id="ARBA00022737"/>
    </source>
</evidence>
<dbReference type="InterPro" id="IPR052603">
    <property type="entry name" value="EFCB6"/>
</dbReference>
<accession>A0A0B7A478</accession>
<protein>
    <recommendedName>
        <fullName evidence="4">EF-hand domain-containing protein</fullName>
    </recommendedName>
</protein>
<feature type="non-terminal residue" evidence="5">
    <location>
        <position position="1"/>
    </location>
</feature>
<gene>
    <name evidence="5" type="primary">ORF92542</name>
</gene>
<feature type="domain" description="EF-hand" evidence="4">
    <location>
        <begin position="85"/>
        <end position="120"/>
    </location>
</feature>
<proteinExistence type="predicted"/>
<name>A0A0B7A478_9EUPU</name>
<organism evidence="5">
    <name type="scientific">Arion vulgaris</name>
    <dbReference type="NCBI Taxonomy" id="1028688"/>
    <lineage>
        <taxon>Eukaryota</taxon>
        <taxon>Metazoa</taxon>
        <taxon>Spiralia</taxon>
        <taxon>Lophotrochozoa</taxon>
        <taxon>Mollusca</taxon>
        <taxon>Gastropoda</taxon>
        <taxon>Heterobranchia</taxon>
        <taxon>Euthyneura</taxon>
        <taxon>Panpulmonata</taxon>
        <taxon>Eupulmonata</taxon>
        <taxon>Stylommatophora</taxon>
        <taxon>Helicina</taxon>
        <taxon>Arionoidea</taxon>
        <taxon>Arionidae</taxon>
        <taxon>Arion</taxon>
    </lineage>
</organism>
<evidence type="ECO:0000259" key="4">
    <source>
        <dbReference type="PROSITE" id="PS50222"/>
    </source>
</evidence>
<dbReference type="SUPFAM" id="SSF47473">
    <property type="entry name" value="EF-hand"/>
    <property type="match status" value="3"/>
</dbReference>
<evidence type="ECO:0000256" key="1">
    <source>
        <dbReference type="ARBA" id="ARBA00022553"/>
    </source>
</evidence>
<feature type="domain" description="EF-hand" evidence="4">
    <location>
        <begin position="121"/>
        <end position="156"/>
    </location>
</feature>
<dbReference type="InterPro" id="IPR015070">
    <property type="entry name" value="EF_hand_DJBP"/>
</dbReference>
<dbReference type="AlphaFoldDB" id="A0A0B7A478"/>
<dbReference type="InterPro" id="IPR002048">
    <property type="entry name" value="EF_hand_dom"/>
</dbReference>
<dbReference type="PANTHER" id="PTHR20875">
    <property type="entry name" value="EF-HAND CALCIUM-BINDING DOMAIN-CONTAINING PROTEIN 6-RELATED"/>
    <property type="match status" value="1"/>
</dbReference>
<feature type="domain" description="EF-hand" evidence="4">
    <location>
        <begin position="574"/>
        <end position="609"/>
    </location>
</feature>
<evidence type="ECO:0000313" key="5">
    <source>
        <dbReference type="EMBL" id="CEK74785.1"/>
    </source>
</evidence>
<dbReference type="GO" id="GO:0005654">
    <property type="term" value="C:nucleoplasm"/>
    <property type="evidence" value="ECO:0007669"/>
    <property type="project" value="TreeGrafter"/>
</dbReference>
<sequence length="754" mass="88387">SNFRRMLDSFMIIMSDYEYDKFCDRLGIQADSKISYLQFISRFEQKDLLEGHKWLSSVHRFNKVYKPKSMTAAQGHRLLALKVYSRNNDLSQAFRSLSPEGNGIITKQELQDSLHKLDIPMEPAEFKQLWARLDKENKNYISHQDFLQRLATLEYATSDNGPSRSIFYNNYQLLKKNSQRQQEKHEDITWNQANLAMSIPVGEVERILRDKIRDSYSDFYTAFRKYDTNRLGVLSMEDIQKVLNQQHIFMNDEQFFAFMTRIGLPTYDSCINYTEFLTAFQDGHKSNYDENTCDVSVKKYHMLSPDDAEKKLKIILKVNSNDVSKALAAFDQDGSGKVPITYFRRVLDTFCFVLTDPQWKYVTKNLNVTTDENVFYTDFMSQFGTRETDNNNNSRELFQLSQNDSSEVYATTPAVDDIYVKIHKAVIARYRNIMRDFENLDTAKIGCVTADEWREVIARHALKLNDEQFEKLSAVCLVTDRNQVNYSYFMKIFSEDMASLMFATPVTTDKPPSRMLSISPTRPATSIFQKAGPKMIRRSSSCVSRSSLRSSSRMSTPMVNAESAERLVMDIVFRYWREMQKQCREMDVNHSRTISFKQFNDLLNQYGVQLPSSDFHDLVTKYDTFENGRFCYGNFIRHFLLSLKPSSSKMLMNREKMQNKRIGNLEEAIEEDDDDAEDFQRRVQDCIQQNWKDMKRELRISDPESRGTVSGDEFRRALRKFNINISENEFHSLQERYSKIESDQINYNDFLKDN</sequence>
<dbReference type="EMBL" id="HACG01027920">
    <property type="protein sequence ID" value="CEK74785.1"/>
    <property type="molecule type" value="Transcribed_RNA"/>
</dbReference>
<feature type="domain" description="EF-hand" evidence="4">
    <location>
        <begin position="214"/>
        <end position="249"/>
    </location>
</feature>
<dbReference type="PROSITE" id="PS50222">
    <property type="entry name" value="EF_HAND_2"/>
    <property type="match status" value="5"/>
</dbReference>
<evidence type="ECO:0000256" key="3">
    <source>
        <dbReference type="ARBA" id="ARBA00022837"/>
    </source>
</evidence>
<feature type="domain" description="EF-hand" evidence="4">
    <location>
        <begin position="318"/>
        <end position="353"/>
    </location>
</feature>
<keyword evidence="3" id="KW-0106">Calcium</keyword>
<dbReference type="Gene3D" id="1.10.238.10">
    <property type="entry name" value="EF-hand"/>
    <property type="match status" value="6"/>
</dbReference>
<dbReference type="GO" id="GO:0005509">
    <property type="term" value="F:calcium ion binding"/>
    <property type="evidence" value="ECO:0007669"/>
    <property type="project" value="InterPro"/>
</dbReference>
<dbReference type="Pfam" id="PF08976">
    <property type="entry name" value="EF-hand_11"/>
    <property type="match status" value="1"/>
</dbReference>
<dbReference type="SMART" id="SM00054">
    <property type="entry name" value="EFh"/>
    <property type="match status" value="6"/>
</dbReference>